<dbReference type="EMBL" id="JBHTBY010000001">
    <property type="protein sequence ID" value="MFC7319366.1"/>
    <property type="molecule type" value="Genomic_DNA"/>
</dbReference>
<keyword evidence="1" id="KW-0732">Signal</keyword>
<proteinExistence type="predicted"/>
<comment type="caution">
    <text evidence="2">The sequence shown here is derived from an EMBL/GenBank/DDBJ whole genome shotgun (WGS) entry which is preliminary data.</text>
</comment>
<organism evidence="2 3">
    <name type="scientific">Halobacillus campisalis</name>
    <dbReference type="NCBI Taxonomy" id="435909"/>
    <lineage>
        <taxon>Bacteria</taxon>
        <taxon>Bacillati</taxon>
        <taxon>Bacillota</taxon>
        <taxon>Bacilli</taxon>
        <taxon>Bacillales</taxon>
        <taxon>Bacillaceae</taxon>
        <taxon>Halobacillus</taxon>
    </lineage>
</organism>
<feature type="chain" id="PRO_5045339102" description="BON domain-containing protein" evidence="1">
    <location>
        <begin position="18"/>
        <end position="129"/>
    </location>
</feature>
<protein>
    <recommendedName>
        <fullName evidence="4">BON domain-containing protein</fullName>
    </recommendedName>
</protein>
<gene>
    <name evidence="2" type="ORF">ACFQMN_00530</name>
</gene>
<reference evidence="3" key="1">
    <citation type="journal article" date="2019" name="Int. J. Syst. Evol. Microbiol.">
        <title>The Global Catalogue of Microorganisms (GCM) 10K type strain sequencing project: providing services to taxonomists for standard genome sequencing and annotation.</title>
        <authorList>
            <consortium name="The Broad Institute Genomics Platform"/>
            <consortium name="The Broad Institute Genome Sequencing Center for Infectious Disease"/>
            <person name="Wu L."/>
            <person name="Ma J."/>
        </authorList>
    </citation>
    <scope>NUCLEOTIDE SEQUENCE [LARGE SCALE GENOMIC DNA]</scope>
    <source>
        <strain evidence="3">CCUG 73951</strain>
    </source>
</reference>
<keyword evidence="3" id="KW-1185">Reference proteome</keyword>
<evidence type="ECO:0000313" key="3">
    <source>
        <dbReference type="Proteomes" id="UP001596494"/>
    </source>
</evidence>
<dbReference type="Proteomes" id="UP001596494">
    <property type="component" value="Unassembled WGS sequence"/>
</dbReference>
<dbReference type="PROSITE" id="PS51257">
    <property type="entry name" value="PROKAR_LIPOPROTEIN"/>
    <property type="match status" value="1"/>
</dbReference>
<dbReference type="RefSeq" id="WP_289216126.1">
    <property type="nucleotide sequence ID" value="NZ_JAPVRC010000005.1"/>
</dbReference>
<sequence>MFRLTVLLFILFTAACAPNLDESQGHTNRQDIMNMGLEDNPQTTPTNPRSIERVGETWGVKQMRDQMRDAAHTVPGVHVERIIMDGDRAWVTVSLAGDLTKDEQKAVKEEVMNQIKNSVPDYNVTVKSR</sequence>
<name>A0ABW2K033_9BACI</name>
<evidence type="ECO:0000313" key="2">
    <source>
        <dbReference type="EMBL" id="MFC7319366.1"/>
    </source>
</evidence>
<feature type="signal peptide" evidence="1">
    <location>
        <begin position="1"/>
        <end position="17"/>
    </location>
</feature>
<evidence type="ECO:0000256" key="1">
    <source>
        <dbReference type="SAM" id="SignalP"/>
    </source>
</evidence>
<evidence type="ECO:0008006" key="4">
    <source>
        <dbReference type="Google" id="ProtNLM"/>
    </source>
</evidence>
<accession>A0ABW2K033</accession>